<dbReference type="Pfam" id="PF03798">
    <property type="entry name" value="TRAM_LAG1_CLN8"/>
    <property type="match status" value="1"/>
</dbReference>
<dbReference type="OrthoDB" id="5978373at2759"/>
<dbReference type="AlphaFoldDB" id="A0A9W9YQZ5"/>
<dbReference type="Proteomes" id="UP001163046">
    <property type="component" value="Unassembled WGS sequence"/>
</dbReference>
<organism evidence="7 8">
    <name type="scientific">Desmophyllum pertusum</name>
    <dbReference type="NCBI Taxonomy" id="174260"/>
    <lineage>
        <taxon>Eukaryota</taxon>
        <taxon>Metazoa</taxon>
        <taxon>Cnidaria</taxon>
        <taxon>Anthozoa</taxon>
        <taxon>Hexacorallia</taxon>
        <taxon>Scleractinia</taxon>
        <taxon>Caryophylliina</taxon>
        <taxon>Caryophylliidae</taxon>
        <taxon>Desmophyllum</taxon>
    </lineage>
</organism>
<evidence type="ECO:0000313" key="7">
    <source>
        <dbReference type="EMBL" id="KAJ7363373.1"/>
    </source>
</evidence>
<keyword evidence="8" id="KW-1185">Reference proteome</keyword>
<feature type="transmembrane region" description="Helical" evidence="5">
    <location>
        <begin position="196"/>
        <end position="223"/>
    </location>
</feature>
<dbReference type="GO" id="GO:0016020">
    <property type="term" value="C:membrane"/>
    <property type="evidence" value="ECO:0007669"/>
    <property type="project" value="UniProtKB-SubCell"/>
</dbReference>
<keyword evidence="3 5" id="KW-1133">Transmembrane helix</keyword>
<evidence type="ECO:0000256" key="5">
    <source>
        <dbReference type="SAM" id="Phobius"/>
    </source>
</evidence>
<evidence type="ECO:0000256" key="2">
    <source>
        <dbReference type="ARBA" id="ARBA00022692"/>
    </source>
</evidence>
<keyword evidence="2 5" id="KW-0812">Transmembrane</keyword>
<reference evidence="7" key="1">
    <citation type="submission" date="2023-01" db="EMBL/GenBank/DDBJ databases">
        <title>Genome assembly of the deep-sea coral Lophelia pertusa.</title>
        <authorList>
            <person name="Herrera S."/>
            <person name="Cordes E."/>
        </authorList>
    </citation>
    <scope>NUCLEOTIDE SEQUENCE</scope>
    <source>
        <strain evidence="7">USNM1676648</strain>
        <tissue evidence="7">Polyp</tissue>
    </source>
</reference>
<feature type="transmembrane region" description="Helical" evidence="5">
    <location>
        <begin position="76"/>
        <end position="95"/>
    </location>
</feature>
<protein>
    <recommendedName>
        <fullName evidence="6">TLC domain-containing protein</fullName>
    </recommendedName>
</protein>
<feature type="transmembrane region" description="Helical" evidence="5">
    <location>
        <begin position="19"/>
        <end position="41"/>
    </location>
</feature>
<evidence type="ECO:0000256" key="3">
    <source>
        <dbReference type="ARBA" id="ARBA00022989"/>
    </source>
</evidence>
<keyword evidence="4 5" id="KW-0472">Membrane</keyword>
<dbReference type="EMBL" id="MU827306">
    <property type="protein sequence ID" value="KAJ7363373.1"/>
    <property type="molecule type" value="Genomic_DNA"/>
</dbReference>
<comment type="caution">
    <text evidence="7">The sequence shown here is derived from an EMBL/GenBank/DDBJ whole genome shotgun (WGS) entry which is preliminary data.</text>
</comment>
<accession>A0A9W9YQZ5</accession>
<dbReference type="InterPro" id="IPR006634">
    <property type="entry name" value="TLC-dom"/>
</dbReference>
<feature type="domain" description="TLC" evidence="6">
    <location>
        <begin position="76"/>
        <end position="177"/>
    </location>
</feature>
<comment type="subcellular location">
    <subcellularLocation>
        <location evidence="1">Membrane</location>
        <topology evidence="1">Multi-pass membrane protein</topology>
    </subcellularLocation>
</comment>
<feature type="transmembrane region" description="Helical" evidence="5">
    <location>
        <begin position="158"/>
        <end position="175"/>
    </location>
</feature>
<evidence type="ECO:0000313" key="8">
    <source>
        <dbReference type="Proteomes" id="UP001163046"/>
    </source>
</evidence>
<proteinExistence type="predicted"/>
<name>A0A9W9YQZ5_9CNID</name>
<evidence type="ECO:0000256" key="4">
    <source>
        <dbReference type="ARBA" id="ARBA00023136"/>
    </source>
</evidence>
<evidence type="ECO:0000259" key="6">
    <source>
        <dbReference type="Pfam" id="PF03798"/>
    </source>
</evidence>
<gene>
    <name evidence="7" type="ORF">OS493_011661</name>
</gene>
<evidence type="ECO:0000256" key="1">
    <source>
        <dbReference type="ARBA" id="ARBA00004141"/>
    </source>
</evidence>
<sequence length="229" mass="25844">MATQESAPALLLSYKSLEILLIVSMTVNFCVSWSVFLPKLCHAVLRGFSRKQREDGEIDEEASELPIFCRRFSTNLIFCVALPASGIVLLTSTDILLKPFFAFHGSFRLVFSISLGHYVFKTAEVLTYQREIFHYKPLLVHHLVTMATYVTILMYEQNAIMGLVMLFVEGSLVFAEQEREHFRRVVSLRKESKLRTFGTAVGFVLAIILKAVIPVSVIVIALLTSLTSF</sequence>